<evidence type="ECO:0000313" key="4">
    <source>
        <dbReference type="EMBL" id="EJT52559.1"/>
    </source>
</evidence>
<evidence type="ECO:0000256" key="2">
    <source>
        <dbReference type="SAM" id="Phobius"/>
    </source>
</evidence>
<sequence>MFRRDTSGPMDVDSMDPMARLAEFAEPPRKRPHADLSAPQSSGSSSFRFGPNTPFLFHATAPMPPTRKWEPYDPQRWAGTDFGMGSATSGVVDVDMDGEAAPAAPAAPAGVSGVGETAGAHSEFAGSVNGGGGEEGPASPKPKPKGKPKQRKKVTVEDDEDGEERHIATGAITRVRRRRKEWARRGAGDEVGPTYNLHLGPNGTQHRDIPGILLGQFIFNLSLVLFFLYLALQFIIAIRRDVSERIDEYSVEILQEIAQCTQAYVTNRCEPATRVPAMEQACSAWETCMNRDPKVVGRARVGAETFADIINSFVDSISLKTMLFSTLMIGLLVVLTNSALFNLRAKQELVHQRELHQHKLAQVGMPQYPYYHLPPGAQQYGGQPGLPPPASPSGQPLGLAPPPGQQPEEPKKSKWLKW</sequence>
<dbReference type="KEGG" id="tasa:A1Q1_03691"/>
<dbReference type="Proteomes" id="UP000002748">
    <property type="component" value="Unassembled WGS sequence"/>
</dbReference>
<dbReference type="GO" id="GO:0055088">
    <property type="term" value="P:lipid homeostasis"/>
    <property type="evidence" value="ECO:0007669"/>
    <property type="project" value="InterPro"/>
</dbReference>
<feature type="compositionally biased region" description="Basic residues" evidence="1">
    <location>
        <begin position="142"/>
        <end position="153"/>
    </location>
</feature>
<feature type="compositionally biased region" description="Polar residues" evidence="1">
    <location>
        <begin position="38"/>
        <end position="47"/>
    </location>
</feature>
<feature type="region of interest" description="Disordered" evidence="1">
    <location>
        <begin position="1"/>
        <end position="75"/>
    </location>
</feature>
<keyword evidence="2" id="KW-0472">Membrane</keyword>
<feature type="domain" description="Brl1/Brr6" evidence="3">
    <location>
        <begin position="213"/>
        <end position="344"/>
    </location>
</feature>
<feature type="transmembrane region" description="Helical" evidence="2">
    <location>
        <begin position="217"/>
        <end position="238"/>
    </location>
</feature>
<dbReference type="InterPro" id="IPR040202">
    <property type="entry name" value="Brl1/Brr6"/>
</dbReference>
<comment type="caution">
    <text evidence="4">The sequence shown here is derived from an EMBL/GenBank/DDBJ whole genome shotgun (WGS) entry which is preliminary data.</text>
</comment>
<organism evidence="4 5">
    <name type="scientific">Trichosporon asahii var. asahii (strain ATCC 90039 / CBS 2479 / JCM 2466 / KCTC 7840 / NBRC 103889/ NCYC 2677 / UAMH 7654)</name>
    <name type="common">Yeast</name>
    <dbReference type="NCBI Taxonomy" id="1186058"/>
    <lineage>
        <taxon>Eukaryota</taxon>
        <taxon>Fungi</taxon>
        <taxon>Dikarya</taxon>
        <taxon>Basidiomycota</taxon>
        <taxon>Agaricomycotina</taxon>
        <taxon>Tremellomycetes</taxon>
        <taxon>Trichosporonales</taxon>
        <taxon>Trichosporonaceae</taxon>
        <taxon>Trichosporon</taxon>
    </lineage>
</organism>
<dbReference type="GeneID" id="25987204"/>
<dbReference type="AlphaFoldDB" id="J6F689"/>
<keyword evidence="2" id="KW-0812">Transmembrane</keyword>
<protein>
    <submittedName>
        <fullName evidence="4">Nuclear membrane protein,putative</fullName>
    </submittedName>
</protein>
<accession>J6F689</accession>
<dbReference type="PANTHER" id="PTHR28136:SF1">
    <property type="entry name" value="NUCLEUS EXPORT PROTEIN BRL1"/>
    <property type="match status" value="1"/>
</dbReference>
<dbReference type="GO" id="GO:0006998">
    <property type="term" value="P:nuclear envelope organization"/>
    <property type="evidence" value="ECO:0007669"/>
    <property type="project" value="InterPro"/>
</dbReference>
<evidence type="ECO:0000313" key="5">
    <source>
        <dbReference type="Proteomes" id="UP000002748"/>
    </source>
</evidence>
<keyword evidence="2" id="KW-1133">Transmembrane helix</keyword>
<dbReference type="InterPro" id="IPR018767">
    <property type="entry name" value="Brl1/Brr6_dom"/>
</dbReference>
<dbReference type="VEuPathDB" id="FungiDB:A1Q1_03691"/>
<dbReference type="OrthoDB" id="5961at2759"/>
<feature type="region of interest" description="Disordered" evidence="1">
    <location>
        <begin position="376"/>
        <end position="418"/>
    </location>
</feature>
<dbReference type="SMART" id="SM01042">
    <property type="entry name" value="Brr6_like_C_C"/>
    <property type="match status" value="1"/>
</dbReference>
<evidence type="ECO:0000259" key="3">
    <source>
        <dbReference type="SMART" id="SM01042"/>
    </source>
</evidence>
<dbReference type="PANTHER" id="PTHR28136">
    <property type="entry name" value="NUCLEUS EXPORT PROTEIN BRR6"/>
    <property type="match status" value="1"/>
</dbReference>
<dbReference type="Pfam" id="PF10104">
    <property type="entry name" value="Brr6_like_C_C"/>
    <property type="match status" value="1"/>
</dbReference>
<dbReference type="RefSeq" id="XP_014183780.1">
    <property type="nucleotide sequence ID" value="XM_014328305.1"/>
</dbReference>
<dbReference type="EMBL" id="ALBS01000023">
    <property type="protein sequence ID" value="EJT52559.1"/>
    <property type="molecule type" value="Genomic_DNA"/>
</dbReference>
<feature type="transmembrane region" description="Helical" evidence="2">
    <location>
        <begin position="322"/>
        <end position="343"/>
    </location>
</feature>
<proteinExistence type="predicted"/>
<dbReference type="HOGENOM" id="CLU_040960_1_1_1"/>
<dbReference type="GO" id="GO:0031965">
    <property type="term" value="C:nuclear membrane"/>
    <property type="evidence" value="ECO:0007669"/>
    <property type="project" value="InterPro"/>
</dbReference>
<feature type="region of interest" description="Disordered" evidence="1">
    <location>
        <begin position="101"/>
        <end position="172"/>
    </location>
</feature>
<reference evidence="4 5" key="1">
    <citation type="journal article" date="2012" name="Eukaryot. Cell">
        <title>Draft genome sequence of CBS 2479, the standard type strain of Trichosporon asahii.</title>
        <authorList>
            <person name="Yang R.Y."/>
            <person name="Li H.T."/>
            <person name="Zhu H."/>
            <person name="Zhou G.P."/>
            <person name="Wang M."/>
            <person name="Wang L."/>
        </authorList>
    </citation>
    <scope>NUCLEOTIDE SEQUENCE [LARGE SCALE GENOMIC DNA]</scope>
    <source>
        <strain evidence="5">ATCC 90039 / CBS 2479 / JCM 2466 / KCTC 7840 / NCYC 2677 / UAMH 7654</strain>
    </source>
</reference>
<gene>
    <name evidence="4" type="ORF">A1Q1_03691</name>
</gene>
<name>J6F689_TRIAS</name>
<evidence type="ECO:0000256" key="1">
    <source>
        <dbReference type="SAM" id="MobiDB-lite"/>
    </source>
</evidence>